<dbReference type="InterPro" id="IPR012657">
    <property type="entry name" value="23S_rRNA-intervening_sequence"/>
</dbReference>
<gene>
    <name evidence="1" type="ORF">GCM10022210_53210</name>
</gene>
<proteinExistence type="predicted"/>
<reference evidence="2" key="1">
    <citation type="journal article" date="2019" name="Int. J. Syst. Evol. Microbiol.">
        <title>The Global Catalogue of Microorganisms (GCM) 10K type strain sequencing project: providing services to taxonomists for standard genome sequencing and annotation.</title>
        <authorList>
            <consortium name="The Broad Institute Genomics Platform"/>
            <consortium name="The Broad Institute Genome Sequencing Center for Infectious Disease"/>
            <person name="Wu L."/>
            <person name="Ma J."/>
        </authorList>
    </citation>
    <scope>NUCLEOTIDE SEQUENCE [LARGE SCALE GENOMIC DNA]</scope>
    <source>
        <strain evidence="2">JCM 16601</strain>
    </source>
</reference>
<dbReference type="PANTHER" id="PTHR38471">
    <property type="entry name" value="FOUR HELIX BUNDLE PROTEIN"/>
    <property type="match status" value="1"/>
</dbReference>
<evidence type="ECO:0000313" key="2">
    <source>
        <dbReference type="Proteomes" id="UP001500742"/>
    </source>
</evidence>
<sequence length="96" mass="10950">MHNFKELKVWKAGIEVSKTTFQLCRNFPSEEKYGLISQMVRAAVSIPSNIAEGCGRKSNKELHQFLNIALGSSFELETQFIIAKEFGYVTQDIHIR</sequence>
<dbReference type="InterPro" id="IPR036583">
    <property type="entry name" value="23S_rRNA_IVS_sf"/>
</dbReference>
<dbReference type="Pfam" id="PF05635">
    <property type="entry name" value="23S_rRNA_IVP"/>
    <property type="match status" value="1"/>
</dbReference>
<name>A0ABP7R555_9SPHI</name>
<dbReference type="PANTHER" id="PTHR38471:SF2">
    <property type="entry name" value="FOUR HELIX BUNDLE PROTEIN"/>
    <property type="match status" value="1"/>
</dbReference>
<dbReference type="NCBIfam" id="TIGR02436">
    <property type="entry name" value="four helix bundle protein"/>
    <property type="match status" value="1"/>
</dbReference>
<comment type="caution">
    <text evidence="1">The sequence shown here is derived from an EMBL/GenBank/DDBJ whole genome shotgun (WGS) entry which is preliminary data.</text>
</comment>
<dbReference type="EMBL" id="BAAAZC010000049">
    <property type="protein sequence ID" value="GAA3992803.1"/>
    <property type="molecule type" value="Genomic_DNA"/>
</dbReference>
<protein>
    <recommendedName>
        <fullName evidence="3">S23 ribosomal protein</fullName>
    </recommendedName>
</protein>
<dbReference type="RefSeq" id="WP_259097308.1">
    <property type="nucleotide sequence ID" value="NZ_BAAAZC010000049.1"/>
</dbReference>
<accession>A0ABP7R555</accession>
<dbReference type="Proteomes" id="UP001500742">
    <property type="component" value="Unassembled WGS sequence"/>
</dbReference>
<evidence type="ECO:0008006" key="3">
    <source>
        <dbReference type="Google" id="ProtNLM"/>
    </source>
</evidence>
<dbReference type="SUPFAM" id="SSF158446">
    <property type="entry name" value="IVS-encoded protein-like"/>
    <property type="match status" value="1"/>
</dbReference>
<keyword evidence="2" id="KW-1185">Reference proteome</keyword>
<evidence type="ECO:0000313" key="1">
    <source>
        <dbReference type="EMBL" id="GAA3992803.1"/>
    </source>
</evidence>
<organism evidence="1 2">
    <name type="scientific">Mucilaginibacter dorajii</name>
    <dbReference type="NCBI Taxonomy" id="692994"/>
    <lineage>
        <taxon>Bacteria</taxon>
        <taxon>Pseudomonadati</taxon>
        <taxon>Bacteroidota</taxon>
        <taxon>Sphingobacteriia</taxon>
        <taxon>Sphingobacteriales</taxon>
        <taxon>Sphingobacteriaceae</taxon>
        <taxon>Mucilaginibacter</taxon>
    </lineage>
</organism>
<dbReference type="Gene3D" id="1.20.1440.60">
    <property type="entry name" value="23S rRNA-intervening sequence"/>
    <property type="match status" value="1"/>
</dbReference>
<dbReference type="CDD" id="cd16377">
    <property type="entry name" value="23S_rRNA_IVP_like"/>
    <property type="match status" value="1"/>
</dbReference>